<accession>A0ABW3TME0</accession>
<keyword evidence="3" id="KW-0560">Oxidoreductase</keyword>
<comment type="caution">
    <text evidence="3">The sequence shown here is derived from an EMBL/GenBank/DDBJ whole genome shotgun (WGS) entry which is preliminary data.</text>
</comment>
<dbReference type="InterPro" id="IPR018713">
    <property type="entry name" value="MPAB/Lcp_cat_dom"/>
</dbReference>
<evidence type="ECO:0000313" key="3">
    <source>
        <dbReference type="EMBL" id="MFD1201452.1"/>
    </source>
</evidence>
<protein>
    <submittedName>
        <fullName evidence="3">Oxygenase MpaB family protein</fullName>
        <ecNumber evidence="3">1.-.-.-</ecNumber>
    </submittedName>
</protein>
<dbReference type="GO" id="GO:0016491">
    <property type="term" value="F:oxidoreductase activity"/>
    <property type="evidence" value="ECO:0007669"/>
    <property type="project" value="UniProtKB-KW"/>
</dbReference>
<evidence type="ECO:0000313" key="4">
    <source>
        <dbReference type="Proteomes" id="UP001597181"/>
    </source>
</evidence>
<dbReference type="EC" id="1.-.-.-" evidence="3"/>
<evidence type="ECO:0000259" key="2">
    <source>
        <dbReference type="Pfam" id="PF09995"/>
    </source>
</evidence>
<feature type="domain" description="ER-bound oxygenase mpaB/mpaB'/Rubber oxygenase catalytic" evidence="2">
    <location>
        <begin position="101"/>
        <end position="321"/>
    </location>
</feature>
<dbReference type="RefSeq" id="WP_343958205.1">
    <property type="nucleotide sequence ID" value="NZ_BAAAKZ010000002.1"/>
</dbReference>
<feature type="region of interest" description="Disordered" evidence="1">
    <location>
        <begin position="1"/>
        <end position="58"/>
    </location>
</feature>
<keyword evidence="4" id="KW-1185">Reference proteome</keyword>
<reference evidence="4" key="1">
    <citation type="journal article" date="2019" name="Int. J. Syst. Evol. Microbiol.">
        <title>The Global Catalogue of Microorganisms (GCM) 10K type strain sequencing project: providing services to taxonomists for standard genome sequencing and annotation.</title>
        <authorList>
            <consortium name="The Broad Institute Genomics Platform"/>
            <consortium name="The Broad Institute Genome Sequencing Center for Infectious Disease"/>
            <person name="Wu L."/>
            <person name="Ma J."/>
        </authorList>
    </citation>
    <scope>NUCLEOTIDE SEQUENCE [LARGE SCALE GENOMIC DNA]</scope>
    <source>
        <strain evidence="4">CCUG 50213</strain>
    </source>
</reference>
<feature type="compositionally biased region" description="Pro residues" evidence="1">
    <location>
        <begin position="1"/>
        <end position="19"/>
    </location>
</feature>
<dbReference type="EMBL" id="JBHTLY010000002">
    <property type="protein sequence ID" value="MFD1201452.1"/>
    <property type="molecule type" value="Genomic_DNA"/>
</dbReference>
<gene>
    <name evidence="3" type="ORF">ACFQ3U_06055</name>
</gene>
<dbReference type="PANTHER" id="PTHR36151">
    <property type="entry name" value="BLR2777 PROTEIN"/>
    <property type="match status" value="1"/>
</dbReference>
<dbReference type="Pfam" id="PF09995">
    <property type="entry name" value="MPAB_Lcp_cat"/>
    <property type="match status" value="1"/>
</dbReference>
<organism evidence="3 4">
    <name type="scientific">Leucobacter albus</name>
    <dbReference type="NCBI Taxonomy" id="272210"/>
    <lineage>
        <taxon>Bacteria</taxon>
        <taxon>Bacillati</taxon>
        <taxon>Actinomycetota</taxon>
        <taxon>Actinomycetes</taxon>
        <taxon>Micrococcales</taxon>
        <taxon>Microbacteriaceae</taxon>
        <taxon>Leucobacter</taxon>
    </lineage>
</organism>
<dbReference type="Proteomes" id="UP001597181">
    <property type="component" value="Unassembled WGS sequence"/>
</dbReference>
<evidence type="ECO:0000256" key="1">
    <source>
        <dbReference type="SAM" id="MobiDB-lite"/>
    </source>
</evidence>
<name>A0ABW3TME0_9MICO</name>
<feature type="compositionally biased region" description="Low complexity" evidence="1">
    <location>
        <begin position="20"/>
        <end position="56"/>
    </location>
</feature>
<dbReference type="PANTHER" id="PTHR36151:SF3">
    <property type="entry name" value="ER-BOUND OXYGENASE MPAB_MPAB'_RUBBER OXYGENASE CATALYTIC DOMAIN-CONTAINING PROTEIN"/>
    <property type="match status" value="1"/>
</dbReference>
<proteinExistence type="predicted"/>
<sequence length="360" mass="38084">MIDQPSTPPALPEPAPAAPAPAGQAGPTGTTAPTGQAAPAAPARADATDVTDATAAVPRGSCPLGHGAGEAGSGGSAALAESLRAAARSDDGYFGPDSVSWRVFADPATKLGGVAAVLLQSLNPMMMRLFAETSDYATDIEGRGERTGLYLDTLVYGDRLHADAAAEAVNRLHANSVWTDPKTGQTLRADNEEWLAWTHNCLIYGLLRAADSFGLELTAAEQNRFIVEQHAAATLVGIEAPEYLPSTRAELDDYIDDNRHWMALTLPAAEISRSLRKPSLAGNPVTTWITVNVQDGILSLLPDWALLLFGIEGRPMNLSAAAKTTRRIIDSARKNSSTADIIAEVTSRVETHPYRKARRA</sequence>